<keyword evidence="3" id="KW-1185">Reference proteome</keyword>
<feature type="region of interest" description="Disordered" evidence="1">
    <location>
        <begin position="42"/>
        <end position="66"/>
    </location>
</feature>
<organism evidence="2 3">
    <name type="scientific">Psilocybe cf. subviscida</name>
    <dbReference type="NCBI Taxonomy" id="2480587"/>
    <lineage>
        <taxon>Eukaryota</taxon>
        <taxon>Fungi</taxon>
        <taxon>Dikarya</taxon>
        <taxon>Basidiomycota</taxon>
        <taxon>Agaricomycotina</taxon>
        <taxon>Agaricomycetes</taxon>
        <taxon>Agaricomycetidae</taxon>
        <taxon>Agaricales</taxon>
        <taxon>Agaricineae</taxon>
        <taxon>Strophariaceae</taxon>
        <taxon>Psilocybe</taxon>
    </lineage>
</organism>
<comment type="caution">
    <text evidence="2">The sequence shown here is derived from an EMBL/GenBank/DDBJ whole genome shotgun (WGS) entry which is preliminary data.</text>
</comment>
<feature type="compositionally biased region" description="Polar residues" evidence="1">
    <location>
        <begin position="42"/>
        <end position="59"/>
    </location>
</feature>
<feature type="compositionally biased region" description="Low complexity" evidence="1">
    <location>
        <begin position="222"/>
        <end position="232"/>
    </location>
</feature>
<evidence type="ECO:0000256" key="1">
    <source>
        <dbReference type="SAM" id="MobiDB-lite"/>
    </source>
</evidence>
<name>A0A8H5BSM0_9AGAR</name>
<dbReference type="OrthoDB" id="3367070at2759"/>
<feature type="compositionally biased region" description="Acidic residues" evidence="1">
    <location>
        <begin position="353"/>
        <end position="366"/>
    </location>
</feature>
<proteinExistence type="predicted"/>
<accession>A0A8H5BSM0</accession>
<reference evidence="2 3" key="1">
    <citation type="journal article" date="2020" name="ISME J.">
        <title>Uncovering the hidden diversity of litter-decomposition mechanisms in mushroom-forming fungi.</title>
        <authorList>
            <person name="Floudas D."/>
            <person name="Bentzer J."/>
            <person name="Ahren D."/>
            <person name="Johansson T."/>
            <person name="Persson P."/>
            <person name="Tunlid A."/>
        </authorList>
    </citation>
    <scope>NUCLEOTIDE SEQUENCE [LARGE SCALE GENOMIC DNA]</scope>
    <source>
        <strain evidence="2 3">CBS 101986</strain>
    </source>
</reference>
<feature type="region of interest" description="Disordered" evidence="1">
    <location>
        <begin position="221"/>
        <end position="378"/>
    </location>
</feature>
<protein>
    <submittedName>
        <fullName evidence="2">Uncharacterized protein</fullName>
    </submittedName>
</protein>
<dbReference type="EMBL" id="JAACJJ010000014">
    <property type="protein sequence ID" value="KAF5327818.1"/>
    <property type="molecule type" value="Genomic_DNA"/>
</dbReference>
<dbReference type="AlphaFoldDB" id="A0A8H5BSM0"/>
<sequence>MALAQRLNELAVANSEGLLNDDEYRLLRQNLFEEHSAGILLPSSSYQQNPPIQISNPAQDASIKSPKSSLSFSSLLRRATGRWSSGPSPPKGAKRAPDASRRPPPLVLPPTTRTSMTTSISTPSSSNTKFGSISPSNVSSRYIASPVRDVFDEGSLVSTAELRTALSTTEEECRRLTGAFNDLEANTLRRIRKRRARRLPMNTPASVDIVLAGGEWREHRLLSPPSSPLRGSSSRDQHSIRPSPSTLAPPPTQSAKGGLLTRSASHIGLRKVTPSSSRDPSELGGPLTDRRKHGSGRGLVSSQSTMPTGWTGDMRSRSGQSYAGRNAGPLAPSWEQPQHGIGTGYPHIALEVDPSDDDDDDDDYPEDSQSMSRDIQALEDVRRKRDDLVTRYSTRLEFLRARLKSAEIHEKLRKK</sequence>
<feature type="region of interest" description="Disordered" evidence="1">
    <location>
        <begin position="79"/>
        <end position="137"/>
    </location>
</feature>
<gene>
    <name evidence="2" type="ORF">D9619_004573</name>
</gene>
<evidence type="ECO:0000313" key="2">
    <source>
        <dbReference type="EMBL" id="KAF5327818.1"/>
    </source>
</evidence>
<dbReference type="Proteomes" id="UP000567179">
    <property type="component" value="Unassembled WGS sequence"/>
</dbReference>
<feature type="compositionally biased region" description="Low complexity" evidence="1">
    <location>
        <begin position="109"/>
        <end position="128"/>
    </location>
</feature>
<evidence type="ECO:0000313" key="3">
    <source>
        <dbReference type="Proteomes" id="UP000567179"/>
    </source>
</evidence>